<dbReference type="Pfam" id="PF00556">
    <property type="entry name" value="LHC"/>
    <property type="match status" value="1"/>
</dbReference>
<keyword evidence="13 18" id="KW-1133">Transmembrane helix</keyword>
<dbReference type="RefSeq" id="WP_125404550.1">
    <property type="nucleotide sequence ID" value="NZ_JBEHHI010000003.1"/>
</dbReference>
<evidence type="ECO:0000259" key="19">
    <source>
        <dbReference type="Pfam" id="PF00556"/>
    </source>
</evidence>
<evidence type="ECO:0000256" key="3">
    <source>
        <dbReference type="ARBA" id="ARBA00005629"/>
    </source>
</evidence>
<name>A0ABV3XWW7_9RHOB</name>
<accession>A0ABV3XWW7</accession>
<evidence type="ECO:0000256" key="5">
    <source>
        <dbReference type="ARBA" id="ARBA00022475"/>
    </source>
</evidence>
<evidence type="ECO:0000313" key="21">
    <source>
        <dbReference type="Proteomes" id="UP001560019"/>
    </source>
</evidence>
<comment type="caution">
    <text evidence="20">The sequence shown here is derived from an EMBL/GenBank/DDBJ whole genome shotgun (WGS) entry which is preliminary data.</text>
</comment>
<keyword evidence="6" id="KW-0148">Chlorophyll</keyword>
<dbReference type="EMBL" id="JBEHHI010000003">
    <property type="protein sequence ID" value="MEX5729873.1"/>
    <property type="molecule type" value="Genomic_DNA"/>
</dbReference>
<evidence type="ECO:0000256" key="16">
    <source>
        <dbReference type="ARBA" id="ARBA00023243"/>
    </source>
</evidence>
<sequence>MNNAKVWLVVSPTVGVPVFLAAVAISSFLVHVALVMNTDWMYEYHNGGAMVEEAAMIDVQAEKSTA</sequence>
<keyword evidence="16" id="KW-0437">Light-harvesting polypeptide</keyword>
<comment type="subcellular location">
    <subcellularLocation>
        <location evidence="2">Cell inner membrane</location>
        <topology evidence="2">Single-pass type II membrane protein</topology>
    </subcellularLocation>
</comment>
<dbReference type="SUPFAM" id="SSF56918">
    <property type="entry name" value="Light-harvesting complex subunits"/>
    <property type="match status" value="1"/>
</dbReference>
<evidence type="ECO:0000256" key="4">
    <source>
        <dbReference type="ARBA" id="ARBA00011367"/>
    </source>
</evidence>
<dbReference type="Gene3D" id="4.10.220.20">
    <property type="entry name" value="Light-harvesting complex"/>
    <property type="match status" value="1"/>
</dbReference>
<gene>
    <name evidence="20" type="ORF">Ga0609869_003226</name>
</gene>
<evidence type="ECO:0000256" key="6">
    <source>
        <dbReference type="ARBA" id="ARBA00022494"/>
    </source>
</evidence>
<dbReference type="InterPro" id="IPR000066">
    <property type="entry name" value="Antenna_a/b"/>
</dbReference>
<keyword evidence="10" id="KW-0479">Metal-binding</keyword>
<keyword evidence="15 18" id="KW-0472">Membrane</keyword>
<keyword evidence="12" id="KW-0076">Bacteriochlorophyll</keyword>
<dbReference type="InterPro" id="IPR035889">
    <property type="entry name" value="Light-harvesting_complex"/>
</dbReference>
<evidence type="ECO:0000256" key="13">
    <source>
        <dbReference type="ARBA" id="ARBA00022989"/>
    </source>
</evidence>
<keyword evidence="9 18" id="KW-0812">Transmembrane</keyword>
<keyword evidence="14" id="KW-0157">Chromophore</keyword>
<evidence type="ECO:0000256" key="12">
    <source>
        <dbReference type="ARBA" id="ARBA00022956"/>
    </source>
</evidence>
<evidence type="ECO:0000256" key="9">
    <source>
        <dbReference type="ARBA" id="ARBA00022692"/>
    </source>
</evidence>
<dbReference type="PRINTS" id="PR00673">
    <property type="entry name" value="LIGHTHARVSTA"/>
</dbReference>
<evidence type="ECO:0000256" key="8">
    <source>
        <dbReference type="ARBA" id="ARBA00022549"/>
    </source>
</evidence>
<feature type="domain" description="Antenna complex alpha/beta subunit" evidence="19">
    <location>
        <begin position="3"/>
        <end position="40"/>
    </location>
</feature>
<evidence type="ECO:0000256" key="17">
    <source>
        <dbReference type="ARBA" id="ARBA00029710"/>
    </source>
</evidence>
<comment type="subunit">
    <text evidence="4">The core complex is formed by different alpha and beta chains, binding bacteriochlorophyll molecules, and arranged most probably in tetrameric structures disposed around the reaction center. The non-pigmented gamma chains may constitute additional components.</text>
</comment>
<dbReference type="InterPro" id="IPR018332">
    <property type="entry name" value="Antenna_alpha"/>
</dbReference>
<evidence type="ECO:0000256" key="1">
    <source>
        <dbReference type="ARBA" id="ARBA00002455"/>
    </source>
</evidence>
<reference evidence="20 21" key="1">
    <citation type="submission" date="2024-06" db="EMBL/GenBank/DDBJ databases">
        <title>Genome of Rhodovulum iodosum, a marine photoferrotroph.</title>
        <authorList>
            <person name="Bianchini G."/>
            <person name="Nikeleit V."/>
            <person name="Kappler A."/>
            <person name="Bryce C."/>
            <person name="Sanchez-Baracaldo P."/>
        </authorList>
    </citation>
    <scope>NUCLEOTIDE SEQUENCE [LARGE SCALE GENOMIC DNA]</scope>
    <source>
        <strain evidence="20 21">UT/N1</strain>
    </source>
</reference>
<organism evidence="20 21">
    <name type="scientific">Rhodovulum iodosum</name>
    <dbReference type="NCBI Taxonomy" id="68291"/>
    <lineage>
        <taxon>Bacteria</taxon>
        <taxon>Pseudomonadati</taxon>
        <taxon>Pseudomonadota</taxon>
        <taxon>Alphaproteobacteria</taxon>
        <taxon>Rhodobacterales</taxon>
        <taxon>Paracoccaceae</taxon>
        <taxon>Rhodovulum</taxon>
    </lineage>
</organism>
<comment type="similarity">
    <text evidence="3">Belongs to the antenna complex alpha subunit family.</text>
</comment>
<keyword evidence="8" id="KW-0042">Antenna complex</keyword>
<comment type="function">
    <text evidence="1">Antenna complexes are light-harvesting systems, which transfer the excitation energy to the reaction centers.</text>
</comment>
<keyword evidence="5" id="KW-1003">Cell membrane</keyword>
<evidence type="ECO:0000256" key="15">
    <source>
        <dbReference type="ARBA" id="ARBA00023136"/>
    </source>
</evidence>
<feature type="transmembrane region" description="Helical" evidence="18">
    <location>
        <begin position="6"/>
        <end position="34"/>
    </location>
</feature>
<keyword evidence="7" id="KW-0997">Cell inner membrane</keyword>
<protein>
    <recommendedName>
        <fullName evidence="17">Antenna pigment protein alpha chain</fullName>
    </recommendedName>
</protein>
<keyword evidence="21" id="KW-1185">Reference proteome</keyword>
<evidence type="ECO:0000313" key="20">
    <source>
        <dbReference type="EMBL" id="MEX5729873.1"/>
    </source>
</evidence>
<evidence type="ECO:0000256" key="7">
    <source>
        <dbReference type="ARBA" id="ARBA00022519"/>
    </source>
</evidence>
<evidence type="ECO:0000256" key="10">
    <source>
        <dbReference type="ARBA" id="ARBA00022723"/>
    </source>
</evidence>
<proteinExistence type="inferred from homology"/>
<dbReference type="Proteomes" id="UP001560019">
    <property type="component" value="Unassembled WGS sequence"/>
</dbReference>
<keyword evidence="11" id="KW-0460">Magnesium</keyword>
<evidence type="ECO:0000256" key="2">
    <source>
        <dbReference type="ARBA" id="ARBA00004249"/>
    </source>
</evidence>
<evidence type="ECO:0000256" key="11">
    <source>
        <dbReference type="ARBA" id="ARBA00022842"/>
    </source>
</evidence>
<evidence type="ECO:0000256" key="14">
    <source>
        <dbReference type="ARBA" id="ARBA00022991"/>
    </source>
</evidence>
<evidence type="ECO:0000256" key="18">
    <source>
        <dbReference type="SAM" id="Phobius"/>
    </source>
</evidence>